<dbReference type="Proteomes" id="UP000736335">
    <property type="component" value="Unassembled WGS sequence"/>
</dbReference>
<accession>A0A9P6H596</accession>
<dbReference type="EMBL" id="WIUZ02000019">
    <property type="protein sequence ID" value="KAF9779539.1"/>
    <property type="molecule type" value="Genomic_DNA"/>
</dbReference>
<evidence type="ECO:0000313" key="1">
    <source>
        <dbReference type="EMBL" id="KAF9779539.1"/>
    </source>
</evidence>
<name>A0A9P6H596_9AGAM</name>
<reference evidence="1" key="2">
    <citation type="submission" date="2020-11" db="EMBL/GenBank/DDBJ databases">
        <authorList>
            <consortium name="DOE Joint Genome Institute"/>
            <person name="Kuo A."/>
            <person name="Miyauchi S."/>
            <person name="Kiss E."/>
            <person name="Drula E."/>
            <person name="Kohler A."/>
            <person name="Sanchez-Garcia M."/>
            <person name="Andreopoulos B."/>
            <person name="Barry K.W."/>
            <person name="Bonito G."/>
            <person name="Buee M."/>
            <person name="Carver A."/>
            <person name="Chen C."/>
            <person name="Cichocki N."/>
            <person name="Clum A."/>
            <person name="Culley D."/>
            <person name="Crous P.W."/>
            <person name="Fauchery L."/>
            <person name="Girlanda M."/>
            <person name="Hayes R."/>
            <person name="Keri Z."/>
            <person name="Labutti K."/>
            <person name="Lipzen A."/>
            <person name="Lombard V."/>
            <person name="Magnuson J."/>
            <person name="Maillard F."/>
            <person name="Morin E."/>
            <person name="Murat C."/>
            <person name="Nolan M."/>
            <person name="Ohm R."/>
            <person name="Pangilinan J."/>
            <person name="Pereira M."/>
            <person name="Perotto S."/>
            <person name="Peter M."/>
            <person name="Riley R."/>
            <person name="Sitrit Y."/>
            <person name="Stielow B."/>
            <person name="Szollosi G."/>
            <person name="Zifcakova L."/>
            <person name="Stursova M."/>
            <person name="Spatafora J.W."/>
            <person name="Tedersoo L."/>
            <person name="Vaario L.-M."/>
            <person name="Yamada A."/>
            <person name="Yan M."/>
            <person name="Wang P."/>
            <person name="Xu J."/>
            <person name="Bruns T."/>
            <person name="Baldrian P."/>
            <person name="Vilgalys R."/>
            <person name="Henrissat B."/>
            <person name="Grigoriev I.V."/>
            <person name="Hibbett D."/>
            <person name="Nagy L.G."/>
            <person name="Martin F.M."/>
        </authorList>
    </citation>
    <scope>NUCLEOTIDE SEQUENCE</scope>
    <source>
        <strain evidence="1">UH-Tt-Lm1</strain>
    </source>
</reference>
<reference evidence="1" key="1">
    <citation type="journal article" date="2020" name="Nat. Commun.">
        <title>Large-scale genome sequencing of mycorrhizal fungi provides insights into the early evolution of symbiotic traits.</title>
        <authorList>
            <person name="Miyauchi S."/>
            <person name="Kiss E."/>
            <person name="Kuo A."/>
            <person name="Drula E."/>
            <person name="Kohler A."/>
            <person name="Sanchez-Garcia M."/>
            <person name="Morin E."/>
            <person name="Andreopoulos B."/>
            <person name="Barry K.W."/>
            <person name="Bonito G."/>
            <person name="Buee M."/>
            <person name="Carver A."/>
            <person name="Chen C."/>
            <person name="Cichocki N."/>
            <person name="Clum A."/>
            <person name="Culley D."/>
            <person name="Crous P.W."/>
            <person name="Fauchery L."/>
            <person name="Girlanda M."/>
            <person name="Hayes R.D."/>
            <person name="Keri Z."/>
            <person name="LaButti K."/>
            <person name="Lipzen A."/>
            <person name="Lombard V."/>
            <person name="Magnuson J."/>
            <person name="Maillard F."/>
            <person name="Murat C."/>
            <person name="Nolan M."/>
            <person name="Ohm R.A."/>
            <person name="Pangilinan J."/>
            <person name="Pereira M.F."/>
            <person name="Perotto S."/>
            <person name="Peter M."/>
            <person name="Pfister S."/>
            <person name="Riley R."/>
            <person name="Sitrit Y."/>
            <person name="Stielow J.B."/>
            <person name="Szollosi G."/>
            <person name="Zifcakova L."/>
            <person name="Stursova M."/>
            <person name="Spatafora J.W."/>
            <person name="Tedersoo L."/>
            <person name="Vaario L.M."/>
            <person name="Yamada A."/>
            <person name="Yan M."/>
            <person name="Wang P."/>
            <person name="Xu J."/>
            <person name="Bruns T."/>
            <person name="Baldrian P."/>
            <person name="Vilgalys R."/>
            <person name="Dunand C."/>
            <person name="Henrissat B."/>
            <person name="Grigoriev I.V."/>
            <person name="Hibbett D."/>
            <person name="Nagy L.G."/>
            <person name="Martin F.M."/>
        </authorList>
    </citation>
    <scope>NUCLEOTIDE SEQUENCE</scope>
    <source>
        <strain evidence="1">UH-Tt-Lm1</strain>
    </source>
</reference>
<dbReference type="AlphaFoldDB" id="A0A9P6H596"/>
<protein>
    <submittedName>
        <fullName evidence="1">Uncharacterized protein</fullName>
    </submittedName>
</protein>
<organism evidence="1 2">
    <name type="scientific">Thelephora terrestris</name>
    <dbReference type="NCBI Taxonomy" id="56493"/>
    <lineage>
        <taxon>Eukaryota</taxon>
        <taxon>Fungi</taxon>
        <taxon>Dikarya</taxon>
        <taxon>Basidiomycota</taxon>
        <taxon>Agaricomycotina</taxon>
        <taxon>Agaricomycetes</taxon>
        <taxon>Thelephorales</taxon>
        <taxon>Thelephoraceae</taxon>
        <taxon>Thelephora</taxon>
    </lineage>
</organism>
<gene>
    <name evidence="1" type="ORF">BJ322DRAFT_1214173</name>
</gene>
<evidence type="ECO:0000313" key="2">
    <source>
        <dbReference type="Proteomes" id="UP000736335"/>
    </source>
</evidence>
<comment type="caution">
    <text evidence="1">The sequence shown here is derived from an EMBL/GenBank/DDBJ whole genome shotgun (WGS) entry which is preliminary data.</text>
</comment>
<proteinExistence type="predicted"/>
<keyword evidence="2" id="KW-1185">Reference proteome</keyword>
<feature type="non-terminal residue" evidence="1">
    <location>
        <position position="446"/>
    </location>
</feature>
<sequence length="446" mass="50454">MSDAVVALARFIPEVNWTSHVRKMPLLDTSDCLPASFELLKDGRVPVRPRMRTQAYESAMALLHLLVQRLCADAPDDTHRIVASKVGPLLGFNSEDHEPESTLQVIDAALNGERFNNRTSLLSEEIERTIQKTYQDFKLALLQRSSAASRRRATNVLELLVHLKLGKLYVESHNLFLTIIADVESDGWLWGPAKLSLFGAFKWGTSPPPIEDPSSLVRFLKHRLGEQENGINVDVPIERVLLALAGAPAEVMRDGIANVDFTQPLLFEGICRSLRNDVPRLPRRATAAFLLHLDAQFFDTEKTFSDSQVKAFVDGWFSFAQEALEKEPDQSLRTAPFGTSMSLLDSPFWREHTPRNEWHILPLVAGMAEKYIPPLFYRCVKNPIWAAILWTTYPDLSDEVKSQLEELTKGMIIRPSRYLLPTYLTIVEGQIKKIQDRIHPSSSFGR</sequence>